<proteinExistence type="inferred from homology"/>
<keyword evidence="8" id="KW-0436">Ligase</keyword>
<dbReference type="UniPathway" id="UPA00538">
    <property type="reaction ID" value="UER00592"/>
</dbReference>
<gene>
    <name evidence="8" type="ORF">PX52LOC_06758</name>
</gene>
<organism evidence="8 9">
    <name type="scientific">Limnoglobus roseus</name>
    <dbReference type="NCBI Taxonomy" id="2598579"/>
    <lineage>
        <taxon>Bacteria</taxon>
        <taxon>Pseudomonadati</taxon>
        <taxon>Planctomycetota</taxon>
        <taxon>Planctomycetia</taxon>
        <taxon>Gemmatales</taxon>
        <taxon>Gemmataceae</taxon>
        <taxon>Limnoglobus</taxon>
    </lineage>
</organism>
<comment type="function">
    <text evidence="4 5">Catalyzes the transfer of endogenously produced octanoic acid from octanoyl-acyl-carrier-protein onto the lipoyl domains of lipoate-dependent enzymes. Lipoyl-ACP can also act as a substrate although octanoyl-ACP is likely to be the physiological substrate.</text>
</comment>
<feature type="active site" description="Acyl-thioester intermediate" evidence="6">
    <location>
        <position position="187"/>
    </location>
</feature>
<keyword evidence="2 5" id="KW-0808">Transferase</keyword>
<evidence type="ECO:0000256" key="4">
    <source>
        <dbReference type="ARBA" id="ARBA00024732"/>
    </source>
</evidence>
<dbReference type="PIRSF" id="PIRSF016262">
    <property type="entry name" value="LPLase"/>
    <property type="match status" value="1"/>
</dbReference>
<dbReference type="PROSITE" id="PS51733">
    <property type="entry name" value="BPL_LPL_CATALYTIC"/>
    <property type="match status" value="1"/>
</dbReference>
<evidence type="ECO:0000259" key="7">
    <source>
        <dbReference type="PROSITE" id="PS51733"/>
    </source>
</evidence>
<dbReference type="InterPro" id="IPR004143">
    <property type="entry name" value="BPL_LPL_catalytic"/>
</dbReference>
<dbReference type="AlphaFoldDB" id="A0A5C1AJV4"/>
<dbReference type="PANTHER" id="PTHR10993:SF7">
    <property type="entry name" value="LIPOYLTRANSFERASE 2, MITOCHONDRIAL-RELATED"/>
    <property type="match status" value="1"/>
</dbReference>
<evidence type="ECO:0000256" key="3">
    <source>
        <dbReference type="ARBA" id="ARBA00023315"/>
    </source>
</evidence>
<feature type="domain" description="BPL/LPL catalytic" evidence="7">
    <location>
        <begin position="45"/>
        <end position="226"/>
    </location>
</feature>
<evidence type="ECO:0000256" key="5">
    <source>
        <dbReference type="PIRNR" id="PIRNR016262"/>
    </source>
</evidence>
<evidence type="ECO:0000313" key="8">
    <source>
        <dbReference type="EMBL" id="QEL19679.1"/>
    </source>
</evidence>
<dbReference type="GO" id="GO:0009249">
    <property type="term" value="P:protein lipoylation"/>
    <property type="evidence" value="ECO:0007669"/>
    <property type="project" value="InterPro"/>
</dbReference>
<keyword evidence="9" id="KW-1185">Reference proteome</keyword>
<dbReference type="PANTHER" id="PTHR10993">
    <property type="entry name" value="OCTANOYLTRANSFERASE"/>
    <property type="match status" value="1"/>
</dbReference>
<dbReference type="InterPro" id="IPR000544">
    <property type="entry name" value="Octanoyltransferase"/>
</dbReference>
<evidence type="ECO:0000256" key="2">
    <source>
        <dbReference type="ARBA" id="ARBA00022679"/>
    </source>
</evidence>
<dbReference type="KEGG" id="lrs:PX52LOC_06758"/>
<dbReference type="GO" id="GO:0016874">
    <property type="term" value="F:ligase activity"/>
    <property type="evidence" value="ECO:0007669"/>
    <property type="project" value="UniProtKB-KW"/>
</dbReference>
<keyword evidence="3 5" id="KW-0012">Acyltransferase</keyword>
<dbReference type="Pfam" id="PF21948">
    <property type="entry name" value="LplA-B_cat"/>
    <property type="match status" value="1"/>
</dbReference>
<protein>
    <recommendedName>
        <fullName evidence="5">Octanoyltransferase</fullName>
        <ecNumber evidence="5">2.3.1.181</ecNumber>
    </recommendedName>
</protein>
<dbReference type="EC" id="2.3.1.181" evidence="5"/>
<evidence type="ECO:0000256" key="1">
    <source>
        <dbReference type="ARBA" id="ARBA00004821"/>
    </source>
</evidence>
<dbReference type="Proteomes" id="UP000324974">
    <property type="component" value="Chromosome"/>
</dbReference>
<dbReference type="Gene3D" id="3.30.930.10">
    <property type="entry name" value="Bira Bifunctional Protein, Domain 2"/>
    <property type="match status" value="1"/>
</dbReference>
<accession>A0A5C1AJV4</accession>
<dbReference type="EMBL" id="CP042425">
    <property type="protein sequence ID" value="QEL19679.1"/>
    <property type="molecule type" value="Genomic_DNA"/>
</dbReference>
<dbReference type="SUPFAM" id="SSF55681">
    <property type="entry name" value="Class II aaRS and biotin synthetases"/>
    <property type="match status" value="1"/>
</dbReference>
<dbReference type="GO" id="GO:0033819">
    <property type="term" value="F:lipoyl(octanoyl) transferase activity"/>
    <property type="evidence" value="ECO:0007669"/>
    <property type="project" value="UniProtKB-EC"/>
</dbReference>
<evidence type="ECO:0000313" key="9">
    <source>
        <dbReference type="Proteomes" id="UP000324974"/>
    </source>
</evidence>
<name>A0A5C1AJV4_9BACT</name>
<evidence type="ECO:0000256" key="6">
    <source>
        <dbReference type="PIRSR" id="PIRSR016262-1"/>
    </source>
</evidence>
<comment type="similarity">
    <text evidence="5">Belongs to the LipB family.</text>
</comment>
<reference evidence="9" key="1">
    <citation type="submission" date="2019-08" db="EMBL/GenBank/DDBJ databases">
        <title>Limnoglobus roseus gen. nov., sp. nov., a novel freshwater planctomycete with a giant genome from the family Gemmataceae.</title>
        <authorList>
            <person name="Kulichevskaya I.S."/>
            <person name="Naumoff D.G."/>
            <person name="Miroshnikov K."/>
            <person name="Ivanova A."/>
            <person name="Philippov D.A."/>
            <person name="Hakobyan A."/>
            <person name="Rijpstra I.C."/>
            <person name="Sinninghe Damste J.S."/>
            <person name="Liesack W."/>
            <person name="Dedysh S.N."/>
        </authorList>
    </citation>
    <scope>NUCLEOTIDE SEQUENCE [LARGE SCALE GENOMIC DNA]</scope>
    <source>
        <strain evidence="9">PX52</strain>
    </source>
</reference>
<comment type="catalytic activity">
    <reaction evidence="5">
        <text>octanoyl-[ACP] + L-lysyl-[protein] = N(6)-octanoyl-L-lysyl-[protein] + holo-[ACP] + H(+)</text>
        <dbReference type="Rhea" id="RHEA:17665"/>
        <dbReference type="Rhea" id="RHEA-COMP:9636"/>
        <dbReference type="Rhea" id="RHEA-COMP:9685"/>
        <dbReference type="Rhea" id="RHEA-COMP:9752"/>
        <dbReference type="Rhea" id="RHEA-COMP:9928"/>
        <dbReference type="ChEBI" id="CHEBI:15378"/>
        <dbReference type="ChEBI" id="CHEBI:29969"/>
        <dbReference type="ChEBI" id="CHEBI:64479"/>
        <dbReference type="ChEBI" id="CHEBI:78463"/>
        <dbReference type="ChEBI" id="CHEBI:78809"/>
        <dbReference type="EC" id="2.3.1.181"/>
    </reaction>
</comment>
<sequence length="243" mass="26717">MPGPERSLNDFAPPGAALRVYLLGTLPFDSFLAFQRRLVYEISGDPQLASLVICDHPPEITIGREGSRLHIRPTPEQLAAQEWRVRWVARGGGVMLHLPGQVCAYPILPLAGLQMTPAQYRDVLLESAADALRQHKLEPTVDAERPGLRIGDRRVAHAGLAIRSGVTGFGLVVNVCPDLELFEAVACDGEPRPMTSLERESPLRIRPAAVRLDLADAIARRFGFTRQSVFHTHTIFHANAASR</sequence>
<comment type="pathway">
    <text evidence="1 5">Protein modification; protein lipoylation via endogenous pathway; protein N(6)-(lipoyl)lysine from octanoyl-[acyl-carrier-protein]: step 1/2.</text>
</comment>
<dbReference type="InterPro" id="IPR045864">
    <property type="entry name" value="aa-tRNA-synth_II/BPL/LPL"/>
</dbReference>
<dbReference type="RefSeq" id="WP_168219359.1">
    <property type="nucleotide sequence ID" value="NZ_CP042425.1"/>
</dbReference>